<evidence type="ECO:0000313" key="3">
    <source>
        <dbReference type="Proteomes" id="UP000239203"/>
    </source>
</evidence>
<comment type="caution">
    <text evidence="2">The sequence shown here is derived from an EMBL/GenBank/DDBJ whole genome shotgun (WGS) entry which is preliminary data.</text>
</comment>
<keyword evidence="3" id="KW-1185">Reference proteome</keyword>
<dbReference type="Proteomes" id="UP000239203">
    <property type="component" value="Unassembled WGS sequence"/>
</dbReference>
<organism evidence="2 3">
    <name type="scientific">Actinokineospora auranticolor</name>
    <dbReference type="NCBI Taxonomy" id="155976"/>
    <lineage>
        <taxon>Bacteria</taxon>
        <taxon>Bacillati</taxon>
        <taxon>Actinomycetota</taxon>
        <taxon>Actinomycetes</taxon>
        <taxon>Pseudonocardiales</taxon>
        <taxon>Pseudonocardiaceae</taxon>
        <taxon>Actinokineospora</taxon>
    </lineage>
</organism>
<evidence type="ECO:0000256" key="1">
    <source>
        <dbReference type="SAM" id="MobiDB-lite"/>
    </source>
</evidence>
<sequence length="106" mass="12138">MVLQPSTHASAQTIGEPGHQIAEPHPHFTRQIRHDCTSTGQLVFRTKLECALKRNNLLGHLRTEPHAEIEGSTRDLRHADIVVQGRIRRQNSHRELVPFTISQRLR</sequence>
<feature type="compositionally biased region" description="Polar residues" evidence="1">
    <location>
        <begin position="1"/>
        <end position="13"/>
    </location>
</feature>
<proteinExistence type="predicted"/>
<evidence type="ECO:0000313" key="2">
    <source>
        <dbReference type="EMBL" id="PPK63607.1"/>
    </source>
</evidence>
<accession>A0A2S6GEE2</accession>
<feature type="region of interest" description="Disordered" evidence="1">
    <location>
        <begin position="1"/>
        <end position="24"/>
    </location>
</feature>
<reference evidence="2 3" key="1">
    <citation type="submission" date="2018-02" db="EMBL/GenBank/DDBJ databases">
        <title>Genomic Encyclopedia of Archaeal and Bacterial Type Strains, Phase II (KMG-II): from individual species to whole genera.</title>
        <authorList>
            <person name="Goeker M."/>
        </authorList>
    </citation>
    <scope>NUCLEOTIDE SEQUENCE [LARGE SCALE GENOMIC DNA]</scope>
    <source>
        <strain evidence="2 3">YU 961-1</strain>
    </source>
</reference>
<gene>
    <name evidence="2" type="ORF">CLV40_12614</name>
</gene>
<name>A0A2S6GEE2_9PSEU</name>
<dbReference type="AlphaFoldDB" id="A0A2S6GEE2"/>
<dbReference type="EMBL" id="PTIX01000026">
    <property type="protein sequence ID" value="PPK63607.1"/>
    <property type="molecule type" value="Genomic_DNA"/>
</dbReference>
<protein>
    <submittedName>
        <fullName evidence="2">Uncharacterized protein</fullName>
    </submittedName>
</protein>